<accession>A0AAV9NBN2</accession>
<feature type="compositionally biased region" description="Polar residues" evidence="6">
    <location>
        <begin position="202"/>
        <end position="219"/>
    </location>
</feature>
<evidence type="ECO:0000256" key="3">
    <source>
        <dbReference type="ARBA" id="ARBA00022692"/>
    </source>
</evidence>
<feature type="region of interest" description="Disordered" evidence="6">
    <location>
        <begin position="692"/>
        <end position="727"/>
    </location>
</feature>
<keyword evidence="4 7" id="KW-1133">Transmembrane helix</keyword>
<dbReference type="RefSeq" id="XP_064707008.1">
    <property type="nucleotide sequence ID" value="XM_064845463.1"/>
</dbReference>
<dbReference type="InterPro" id="IPR051572">
    <property type="entry name" value="VTC_Complex_Subunit"/>
</dbReference>
<dbReference type="Gene3D" id="3.20.100.30">
    <property type="entry name" value="VTC, catalytic tunnel domain"/>
    <property type="match status" value="1"/>
</dbReference>
<evidence type="ECO:0000256" key="2">
    <source>
        <dbReference type="ARBA" id="ARBA00022554"/>
    </source>
</evidence>
<proteinExistence type="predicted"/>
<gene>
    <name evidence="9" type="ORF">LTR84_001845</name>
</gene>
<comment type="caution">
    <text evidence="9">The sequence shown here is derived from an EMBL/GenBank/DDBJ whole genome shotgun (WGS) entry which is preliminary data.</text>
</comment>
<dbReference type="PANTHER" id="PTHR46140">
    <property type="entry name" value="VACUOLAR TRANSPORTER CHAPERONE 1-RELATED"/>
    <property type="match status" value="1"/>
</dbReference>
<dbReference type="AlphaFoldDB" id="A0AAV9NBN2"/>
<evidence type="ECO:0000313" key="9">
    <source>
        <dbReference type="EMBL" id="KAK5053883.1"/>
    </source>
</evidence>
<sequence length="846" mass="93629">MKFGETLYQRSVPKWAAYNFKYNELKHLIKTKTSAGAAVPLDIPTQGKSRWQELDNQLLRLLQAEYDNVTLFLKSKQGEIDRRVAHLEKQIKIAERAVAENQHDRPVLQARKYQRLVKDAEEISDDVQNLTRFAAVQKTAFRKLLKKYRKWTGSTDLQTRVDVEVFSSEKLRTDYTDYQQHLTELSTILTQDLARPMLTGKINDSSNEQKNRLSTQSNKRSIIGQINDAALRGPLGFDAALLTVPYGEAAGSAIYWIHPDNLDEARTLLLKFMRDGSTASAPSRVNSGLSVASQRRPSALSNPTDDLTHALFFDNAQRFVKDPSQTRPTRVALSAHWSTEPDAAVTLAGLSPTSSGSTILTIKAKDLTTALQRESTPTRLSNEISAVRNYLTEHRDVKPLAEISSIRSRYLGITNSADVANWATLDSSITVTPVEMGHIDNSTYQPTNGDVFPYAVLHIRWEFARTPAVVRTFDSSHLAERVYDFTLEDMAIHTVNKDLPQPAWHNLLEKDIRKVPLIPPKNKSRASSRLKPTASDISGISSGPSSTDGVTTGSIFSITHGQSSATSDDHITGVEVADPFTLKPKPSPVGGRKKKRARILVPEREPRQQRYWNEFDDGDSDVNSDDRYAIYIDPNASIFPGSETLSKVFHGVYNTLGQGAGRLASLVGLKRRASPERAPLLGGQVFIDGDADSSGSDSDQHLIQRPYKPSTPRRTASHGSGSRSTYRPHQILTPRQKALERTLFHFYSGLIAISCVFLVMSSILLGTGRRKAAVEVDLGVIAGVIAAEACAVCAMVLVMLRKQRLSILHWGIVSVFVAAIVTVGVSLLALMFVHMQHSAERKGPPH</sequence>
<evidence type="ECO:0000256" key="4">
    <source>
        <dbReference type="ARBA" id="ARBA00022989"/>
    </source>
</evidence>
<keyword evidence="2" id="KW-0926">Vacuole</keyword>
<reference evidence="9 10" key="1">
    <citation type="submission" date="2023-08" db="EMBL/GenBank/DDBJ databases">
        <title>Black Yeasts Isolated from many extreme environments.</title>
        <authorList>
            <person name="Coleine C."/>
            <person name="Stajich J.E."/>
            <person name="Selbmann L."/>
        </authorList>
    </citation>
    <scope>NUCLEOTIDE SEQUENCE [LARGE SCALE GENOMIC DNA]</scope>
    <source>
        <strain evidence="9 10">CCFEE 5792</strain>
    </source>
</reference>
<dbReference type="InterPro" id="IPR042267">
    <property type="entry name" value="VTC_sf"/>
</dbReference>
<keyword evidence="10" id="KW-1185">Reference proteome</keyword>
<dbReference type="GO" id="GO:0042144">
    <property type="term" value="P:vacuole fusion, non-autophagic"/>
    <property type="evidence" value="ECO:0007669"/>
    <property type="project" value="TreeGrafter"/>
</dbReference>
<dbReference type="PANTHER" id="PTHR46140:SF1">
    <property type="entry name" value="VACUOLAR TRANSPORTER CHAPERONE COMPLEX SUBUNIT 4-RELATED"/>
    <property type="match status" value="1"/>
</dbReference>
<feature type="transmembrane region" description="Helical" evidence="7">
    <location>
        <begin position="778"/>
        <end position="801"/>
    </location>
</feature>
<feature type="domain" description="SPX" evidence="8">
    <location>
        <begin position="1"/>
        <end position="162"/>
    </location>
</feature>
<feature type="transmembrane region" description="Helical" evidence="7">
    <location>
        <begin position="744"/>
        <end position="766"/>
    </location>
</feature>
<feature type="region of interest" description="Disordered" evidence="6">
    <location>
        <begin position="278"/>
        <end position="301"/>
    </location>
</feature>
<dbReference type="GO" id="GO:0006799">
    <property type="term" value="P:polyphosphate biosynthetic process"/>
    <property type="evidence" value="ECO:0007669"/>
    <property type="project" value="UniProtKB-ARBA"/>
</dbReference>
<dbReference type="CDD" id="cd14474">
    <property type="entry name" value="SPX_YDR089W"/>
    <property type="match status" value="1"/>
</dbReference>
<evidence type="ECO:0000256" key="6">
    <source>
        <dbReference type="SAM" id="MobiDB-lite"/>
    </source>
</evidence>
<dbReference type="Proteomes" id="UP001358417">
    <property type="component" value="Unassembled WGS sequence"/>
</dbReference>
<dbReference type="GO" id="GO:0000329">
    <property type="term" value="C:fungal-type vacuole membrane"/>
    <property type="evidence" value="ECO:0007669"/>
    <property type="project" value="TreeGrafter"/>
</dbReference>
<dbReference type="InterPro" id="IPR004331">
    <property type="entry name" value="SPX_dom"/>
</dbReference>
<feature type="transmembrane region" description="Helical" evidence="7">
    <location>
        <begin position="807"/>
        <end position="833"/>
    </location>
</feature>
<evidence type="ECO:0000313" key="10">
    <source>
        <dbReference type="Proteomes" id="UP001358417"/>
    </source>
</evidence>
<protein>
    <recommendedName>
        <fullName evidence="8">SPX domain-containing protein</fullName>
    </recommendedName>
</protein>
<keyword evidence="5 7" id="KW-0472">Membrane</keyword>
<feature type="compositionally biased region" description="Polar residues" evidence="6">
    <location>
        <begin position="712"/>
        <end position="727"/>
    </location>
</feature>
<keyword evidence="3 7" id="KW-0812">Transmembrane</keyword>
<name>A0AAV9NBN2_9EURO</name>
<dbReference type="GeneID" id="89970061"/>
<evidence type="ECO:0000256" key="5">
    <source>
        <dbReference type="ARBA" id="ARBA00023136"/>
    </source>
</evidence>
<dbReference type="PROSITE" id="PS51382">
    <property type="entry name" value="SPX"/>
    <property type="match status" value="1"/>
</dbReference>
<feature type="compositionally biased region" description="Low complexity" evidence="6">
    <location>
        <begin position="535"/>
        <end position="549"/>
    </location>
</feature>
<feature type="region of interest" description="Disordered" evidence="6">
    <location>
        <begin position="518"/>
        <end position="554"/>
    </location>
</feature>
<dbReference type="GO" id="GO:0033254">
    <property type="term" value="C:vacuolar transporter chaperone complex"/>
    <property type="evidence" value="ECO:0007669"/>
    <property type="project" value="TreeGrafter"/>
</dbReference>
<dbReference type="GO" id="GO:0007034">
    <property type="term" value="P:vacuolar transport"/>
    <property type="evidence" value="ECO:0007669"/>
    <property type="project" value="TreeGrafter"/>
</dbReference>
<organism evidence="9 10">
    <name type="scientific">Exophiala bonariae</name>
    <dbReference type="NCBI Taxonomy" id="1690606"/>
    <lineage>
        <taxon>Eukaryota</taxon>
        <taxon>Fungi</taxon>
        <taxon>Dikarya</taxon>
        <taxon>Ascomycota</taxon>
        <taxon>Pezizomycotina</taxon>
        <taxon>Eurotiomycetes</taxon>
        <taxon>Chaetothyriomycetidae</taxon>
        <taxon>Chaetothyriales</taxon>
        <taxon>Herpotrichiellaceae</taxon>
        <taxon>Exophiala</taxon>
    </lineage>
</organism>
<evidence type="ECO:0000259" key="8">
    <source>
        <dbReference type="PROSITE" id="PS51382"/>
    </source>
</evidence>
<feature type="region of interest" description="Disordered" evidence="6">
    <location>
        <begin position="200"/>
        <end position="219"/>
    </location>
</feature>
<comment type="subcellular location">
    <subcellularLocation>
        <location evidence="1">Vacuole membrane</location>
        <topology evidence="1">Multi-pass membrane protein</topology>
    </subcellularLocation>
</comment>
<evidence type="ECO:0000256" key="1">
    <source>
        <dbReference type="ARBA" id="ARBA00004128"/>
    </source>
</evidence>
<evidence type="ECO:0000256" key="7">
    <source>
        <dbReference type="SAM" id="Phobius"/>
    </source>
</evidence>
<dbReference type="GO" id="GO:0016237">
    <property type="term" value="P:microautophagy"/>
    <property type="evidence" value="ECO:0007669"/>
    <property type="project" value="TreeGrafter"/>
</dbReference>
<dbReference type="EMBL" id="JAVRRD010000011">
    <property type="protein sequence ID" value="KAK5053883.1"/>
    <property type="molecule type" value="Genomic_DNA"/>
</dbReference>